<organism evidence="2 3">
    <name type="scientific">Legionella massiliensis</name>
    <dbReference type="NCBI Taxonomy" id="1034943"/>
    <lineage>
        <taxon>Bacteria</taxon>
        <taxon>Pseudomonadati</taxon>
        <taxon>Pseudomonadota</taxon>
        <taxon>Gammaproteobacteria</taxon>
        <taxon>Legionellales</taxon>
        <taxon>Legionellaceae</taxon>
        <taxon>Legionella</taxon>
    </lineage>
</organism>
<proteinExistence type="predicted"/>
<accession>A0A078L5J4</accession>
<dbReference type="Proteomes" id="UP000044071">
    <property type="component" value="Unassembled WGS sequence"/>
</dbReference>
<evidence type="ECO:0000313" key="2">
    <source>
        <dbReference type="EMBL" id="CDZ79203.1"/>
    </source>
</evidence>
<name>A0A078L5J4_9GAMM</name>
<dbReference type="Pfam" id="PF13475">
    <property type="entry name" value="DUF4116"/>
    <property type="match status" value="2"/>
</dbReference>
<dbReference type="AlphaFoldDB" id="A0A078L5J4"/>
<dbReference type="OrthoDB" id="394992at2"/>
<feature type="domain" description="DUF4116" evidence="1">
    <location>
        <begin position="234"/>
        <end position="277"/>
    </location>
</feature>
<feature type="domain" description="DUF4116" evidence="1">
    <location>
        <begin position="286"/>
        <end position="332"/>
    </location>
</feature>
<protein>
    <recommendedName>
        <fullName evidence="1">DUF4116 domain-containing protein</fullName>
    </recommendedName>
</protein>
<gene>
    <name evidence="2" type="ORF">BN59_03521</name>
</gene>
<dbReference type="EMBL" id="CCSB01000004">
    <property type="protein sequence ID" value="CDZ79203.1"/>
    <property type="molecule type" value="Genomic_DNA"/>
</dbReference>
<keyword evidence="3" id="KW-1185">Reference proteome</keyword>
<dbReference type="eggNOG" id="ENOG5032V37">
    <property type="taxonomic scope" value="Bacteria"/>
</dbReference>
<reference evidence="2 3" key="1">
    <citation type="submission" date="2014-06" db="EMBL/GenBank/DDBJ databases">
        <authorList>
            <person name="Urmite Genomes Urmite Genomes"/>
        </authorList>
    </citation>
    <scope>NUCLEOTIDE SEQUENCE [LARGE SCALE GENOMIC DNA]</scope>
</reference>
<evidence type="ECO:0000313" key="3">
    <source>
        <dbReference type="Proteomes" id="UP000044071"/>
    </source>
</evidence>
<dbReference type="InterPro" id="IPR025197">
    <property type="entry name" value="DUF4116"/>
</dbReference>
<evidence type="ECO:0000259" key="1">
    <source>
        <dbReference type="Pfam" id="PF13475"/>
    </source>
</evidence>
<sequence>MAQSKFEMPGKKQFDLVKQATQDLVTVLGAAVMLTAALETPTLSADDKKLIKSAITCFERISSRAKTFLDTLKQASTNNEQEEINLLTNLVESDEFKSLVAEVYNFRPFYDNVFKVIPKLGLDQTDSKKIGSSTTGPAFYLMRLTNVFKEWEDVFKDWGKKVTEKEVTTDQLSDKHSKIRELARLRTIFVGLTHGADIGMDSEFVLTMLKDEPSLTPDSVVGFLNRCLDHLRQDRAFVLRQVAIDGMNLQFAPEQYKQDKEIFTIATNQNREAFKYGADKFQQEKKIFLKMVAEDGMLLEYAPPYLKNDQDVVGAAIFQNIKAWQYASDDLQAIRTKHLDKIRQGSNGNIDLAAFPEFLKKDKIIARFLTAHLAVYEDKQAERCIADERKNDKNFKLDAKFISQFSKQLDSLNDEAKHLQQLAEKFPHYKQSAEATTKLHETLKTSFESFLEKGAEGEKVFKTSCATAIAEARPQFKQNPRITDLLNGLEQIVRALIGEGELTDRLHRAANSHHTFFRSAAMVTADKLAATAKISPKQLDDLTPADKNELTSPQ</sequence>